<dbReference type="Gene3D" id="1.10.246.90">
    <property type="entry name" value="Nop domain"/>
    <property type="match status" value="1"/>
</dbReference>
<keyword evidence="12" id="KW-1185">Reference proteome</keyword>
<feature type="region of interest" description="Disordered" evidence="9">
    <location>
        <begin position="434"/>
        <end position="585"/>
    </location>
</feature>
<evidence type="ECO:0000256" key="3">
    <source>
        <dbReference type="ARBA" id="ARBA00022517"/>
    </source>
</evidence>
<dbReference type="PANTHER" id="PTHR10894:SF0">
    <property type="entry name" value="NUCLEOLAR PROTEIN 56"/>
    <property type="match status" value="1"/>
</dbReference>
<comment type="caution">
    <text evidence="11">The sequence shown here is derived from an EMBL/GenBank/DDBJ whole genome shotgun (WGS) entry which is preliminary data.</text>
</comment>
<proteinExistence type="inferred from homology"/>
<dbReference type="InterPro" id="IPR036070">
    <property type="entry name" value="Nop_dom_sf"/>
</dbReference>
<dbReference type="PROSITE" id="PS51358">
    <property type="entry name" value="NOP"/>
    <property type="match status" value="1"/>
</dbReference>
<dbReference type="FunFam" id="1.10.246.90:FF:000001">
    <property type="entry name" value="Nucleolar protein 56"/>
    <property type="match status" value="1"/>
</dbReference>
<feature type="compositionally biased region" description="Acidic residues" evidence="9">
    <location>
        <begin position="552"/>
        <end position="564"/>
    </location>
</feature>
<evidence type="ECO:0000256" key="2">
    <source>
        <dbReference type="ARBA" id="ARBA00009211"/>
    </source>
</evidence>
<evidence type="ECO:0000256" key="6">
    <source>
        <dbReference type="ARBA" id="ARBA00041388"/>
    </source>
</evidence>
<keyword evidence="4" id="KW-0539">Nucleus</keyword>
<evidence type="ECO:0000256" key="4">
    <source>
        <dbReference type="ARBA" id="ARBA00023242"/>
    </source>
</evidence>
<feature type="compositionally biased region" description="Low complexity" evidence="9">
    <location>
        <begin position="498"/>
        <end position="509"/>
    </location>
</feature>
<dbReference type="OrthoDB" id="6780543at2759"/>
<accession>A0A9Q1D6T6</accession>
<comment type="subunit">
    <text evidence="8">Part of a large pre-ribosomal ribonucleoprotein (RNP) complex, that consists of at least 62 ribosomal proteins, 45 nonribosomal proteins and both pre-rRNA and mature rRNA species. Within this complex directly interacts with TCOF1 in an RNA-independent manner. Core component of box C/D small nucleolar ribonucleoprotein (snoRNP) particles; the core proteins SNU13, NOP56, NOP58 and FBL or FBLL1 assemble stepwise onto the snoRNA. Interacts with NOP1 and NOP58. Interacts with NUFIP1, RUVBL1 and RUVBL2; RUVBL1:RUVBL2 seem to bridge the association of NOP56 with NUFIP1. Part of the small subunit (SSU) processome, composed of more than 70 proteins and the RNA chaperone small nucleolar RNA (snoRNA) U3. Interacts with NOP2 and FBL.</text>
</comment>
<dbReference type="GO" id="GO:0032040">
    <property type="term" value="C:small-subunit processome"/>
    <property type="evidence" value="ECO:0007669"/>
    <property type="project" value="InterPro"/>
</dbReference>
<dbReference type="GO" id="GO:0042254">
    <property type="term" value="P:ribosome biogenesis"/>
    <property type="evidence" value="ECO:0007669"/>
    <property type="project" value="UniProtKB-KW"/>
</dbReference>
<dbReference type="SMART" id="SM00931">
    <property type="entry name" value="NOSIC"/>
    <property type="match status" value="1"/>
</dbReference>
<dbReference type="EMBL" id="JAFJMO010000012">
    <property type="protein sequence ID" value="KAJ8260801.1"/>
    <property type="molecule type" value="Genomic_DNA"/>
</dbReference>
<dbReference type="GO" id="GO:0030515">
    <property type="term" value="F:snoRNA binding"/>
    <property type="evidence" value="ECO:0007669"/>
    <property type="project" value="InterPro"/>
</dbReference>
<feature type="compositionally biased region" description="Basic residues" evidence="9">
    <location>
        <begin position="573"/>
        <end position="585"/>
    </location>
</feature>
<dbReference type="FunFam" id="1.10.287.4070:FF:000002">
    <property type="entry name" value="Nucleolar protein 56"/>
    <property type="match status" value="1"/>
</dbReference>
<comment type="subcellular location">
    <subcellularLocation>
        <location evidence="1">Nucleus</location>
        <location evidence="1">Nucleolus</location>
    </subcellularLocation>
</comment>
<evidence type="ECO:0000256" key="8">
    <source>
        <dbReference type="ARBA" id="ARBA00064370"/>
    </source>
</evidence>
<gene>
    <name evidence="11" type="ORF">COCON_G00165240</name>
</gene>
<dbReference type="InterPro" id="IPR012976">
    <property type="entry name" value="NOSIC"/>
</dbReference>
<dbReference type="Pfam" id="PF01798">
    <property type="entry name" value="Nop"/>
    <property type="match status" value="1"/>
</dbReference>
<evidence type="ECO:0000256" key="9">
    <source>
        <dbReference type="SAM" id="MobiDB-lite"/>
    </source>
</evidence>
<organism evidence="11 12">
    <name type="scientific">Conger conger</name>
    <name type="common">Conger eel</name>
    <name type="synonym">Muraena conger</name>
    <dbReference type="NCBI Taxonomy" id="82655"/>
    <lineage>
        <taxon>Eukaryota</taxon>
        <taxon>Metazoa</taxon>
        <taxon>Chordata</taxon>
        <taxon>Craniata</taxon>
        <taxon>Vertebrata</taxon>
        <taxon>Euteleostomi</taxon>
        <taxon>Actinopterygii</taxon>
        <taxon>Neopterygii</taxon>
        <taxon>Teleostei</taxon>
        <taxon>Anguilliformes</taxon>
        <taxon>Congridae</taxon>
        <taxon>Conger</taxon>
    </lineage>
</organism>
<name>A0A9Q1D6T6_CONCO</name>
<evidence type="ECO:0000256" key="1">
    <source>
        <dbReference type="ARBA" id="ARBA00004604"/>
    </source>
</evidence>
<dbReference type="PANTHER" id="PTHR10894">
    <property type="entry name" value="NUCLEOLAR PROTEIN 5 NUCLEOLAR PROTEIN NOP5 NOP58"/>
    <property type="match status" value="1"/>
</dbReference>
<reference evidence="11" key="1">
    <citation type="journal article" date="2023" name="Science">
        <title>Genome structures resolve the early diversification of teleost fishes.</title>
        <authorList>
            <person name="Parey E."/>
            <person name="Louis A."/>
            <person name="Montfort J."/>
            <person name="Bouchez O."/>
            <person name="Roques C."/>
            <person name="Iampietro C."/>
            <person name="Lluch J."/>
            <person name="Castinel A."/>
            <person name="Donnadieu C."/>
            <person name="Desvignes T."/>
            <person name="Floi Bucao C."/>
            <person name="Jouanno E."/>
            <person name="Wen M."/>
            <person name="Mejri S."/>
            <person name="Dirks R."/>
            <person name="Jansen H."/>
            <person name="Henkel C."/>
            <person name="Chen W.J."/>
            <person name="Zahm M."/>
            <person name="Cabau C."/>
            <person name="Klopp C."/>
            <person name="Thompson A.W."/>
            <person name="Robinson-Rechavi M."/>
            <person name="Braasch I."/>
            <person name="Lecointre G."/>
            <person name="Bobe J."/>
            <person name="Postlethwait J.H."/>
            <person name="Berthelot C."/>
            <person name="Roest Crollius H."/>
            <person name="Guiguen Y."/>
        </authorList>
    </citation>
    <scope>NUCLEOTIDE SEQUENCE</scope>
    <source>
        <strain evidence="11">Concon-B</strain>
    </source>
</reference>
<evidence type="ECO:0000256" key="7">
    <source>
        <dbReference type="ARBA" id="ARBA00053627"/>
    </source>
</evidence>
<dbReference type="AlphaFoldDB" id="A0A9Q1D6T6"/>
<dbReference type="InterPro" id="IPR045056">
    <property type="entry name" value="Nop56/Nop58"/>
</dbReference>
<protein>
    <recommendedName>
        <fullName evidence="5">Nucleolar protein 56</fullName>
    </recommendedName>
    <alternativeName>
        <fullName evidence="6">Nucleolar protein 5A</fullName>
    </alternativeName>
</protein>
<comment type="similarity">
    <text evidence="2">Belongs to the NOP5/NOP56 family.</text>
</comment>
<dbReference type="Pfam" id="PF08156">
    <property type="entry name" value="NOP5NT"/>
    <property type="match status" value="1"/>
</dbReference>
<dbReference type="InterPro" id="IPR002687">
    <property type="entry name" value="Nop_dom"/>
</dbReference>
<dbReference type="InterPro" id="IPR012974">
    <property type="entry name" value="NOP58/56_N"/>
</dbReference>
<dbReference type="GO" id="GO:0031428">
    <property type="term" value="C:box C/D methylation guide snoRNP complex"/>
    <property type="evidence" value="ECO:0007669"/>
    <property type="project" value="InterPro"/>
</dbReference>
<keyword evidence="3" id="KW-0690">Ribosome biogenesis</keyword>
<dbReference type="InterPro" id="IPR042239">
    <property type="entry name" value="Nop_C"/>
</dbReference>
<dbReference type="Proteomes" id="UP001152803">
    <property type="component" value="Unassembled WGS sequence"/>
</dbReference>
<feature type="compositionally biased region" description="Basic and acidic residues" evidence="9">
    <location>
        <begin position="434"/>
        <end position="443"/>
    </location>
</feature>
<evidence type="ECO:0000259" key="10">
    <source>
        <dbReference type="PROSITE" id="PS51358"/>
    </source>
</evidence>
<evidence type="ECO:0000256" key="5">
    <source>
        <dbReference type="ARBA" id="ARBA00040742"/>
    </source>
</evidence>
<evidence type="ECO:0000313" key="12">
    <source>
        <dbReference type="Proteomes" id="UP001152803"/>
    </source>
</evidence>
<sequence length="585" mass="64784">MVLLHVLFEHAAGYALFAVKEVEEIGMLLPQVEESVLNIGKFNNIVKLAAFFPFRSAQTALENINAISEGVVHADLKLFLETNLPPGGKKKQMLGVSDAKIGAALQEELGLSIQTTGVVAEVLRGVRLHFHGLVKGLTALAASKAQLGLGHSYSRAKVKFNVNRADNMIIQAIALLDQLDKDINTFSMRVREWYGYHFPELVKLVSDNSTYCRLARLIGNRKELSEESLPGLEEVVMDSAKAQAILDASRSSMGMDISPIDLINIESFSVRVISLAEYRLELQEYLRSKMGQVAPNLASLIGEVVGARLISHAGSLTNLAKYPASTVQILGAEKALFRALKTRGNTPKYGLIFHSTFIGRAAAKNKGRISRYLANKCTIASRIDCFSEVPTCVFGDKLRDQVEERLSFYETGDAPRKNLDVMKEAVKEAGEVASEMKRKLEKKEKKRKKREKRKLEALSTGEGEEEEEDEKMKSSGKNEVNGDSAKKKKLKQQEEEAAPTNGTEDTPTTTKKKKKKRAEEEEEAQPVEEAHSNGVEDTPVTKKKKKRKSEAMEAEPAEEAEPEVSPETPQTEKKKKKKKVKTGDD</sequence>
<comment type="function">
    <text evidence="7">Involved in the early to middle stages of 60S ribosomal subunit biogenesis. Required for the biogenesis of box C/D snoRNAs such U3, U8 and U14 snoRNAs. Part of the small subunit (SSU) processome, first precursor of the small eukaryotic ribosomal subunit. During the assembly of the SSU processome in the nucleolus, many ribosome biogenesis factors, an RNA chaperone and ribosomal proteins associate with the nascent pre-rRNA and work in concert to generate RNA folding, modifications, rearrangements and cleavage as well as targeted degradation of pre-ribosomal RNA by the RNA exosome. Core component of box C/D small nucleolar ribonucleoprotein (snoRNP) complexes that function in methylation of multiple sites on ribosomal RNAs (rRNAs) and messenger RNAs (mRNAs).</text>
</comment>
<feature type="domain" description="Nop" evidence="10">
    <location>
        <begin position="293"/>
        <end position="411"/>
    </location>
</feature>
<evidence type="ECO:0000313" key="11">
    <source>
        <dbReference type="EMBL" id="KAJ8260801.1"/>
    </source>
</evidence>
<dbReference type="SUPFAM" id="SSF89124">
    <property type="entry name" value="Nop domain"/>
    <property type="match status" value="1"/>
</dbReference>
<dbReference type="Gene3D" id="1.10.287.4070">
    <property type="match status" value="1"/>
</dbReference>